<dbReference type="SUPFAM" id="SSF54523">
    <property type="entry name" value="Pili subunits"/>
    <property type="match status" value="1"/>
</dbReference>
<dbReference type="eggNOG" id="COG4968">
    <property type="taxonomic scope" value="Bacteria"/>
</dbReference>
<dbReference type="Pfam" id="PF07963">
    <property type="entry name" value="N_methyl"/>
    <property type="match status" value="1"/>
</dbReference>
<evidence type="ECO:0000256" key="4">
    <source>
        <dbReference type="ARBA" id="ARBA00022989"/>
    </source>
</evidence>
<feature type="transmembrane region" description="Helical" evidence="6">
    <location>
        <begin position="12"/>
        <end position="35"/>
    </location>
</feature>
<dbReference type="PANTHER" id="PTHR30093:SF44">
    <property type="entry name" value="TYPE II SECRETION SYSTEM CORE PROTEIN G"/>
    <property type="match status" value="1"/>
</dbReference>
<dbReference type="OrthoDB" id="9797190at2"/>
<proteinExistence type="predicted"/>
<dbReference type="Gene3D" id="3.30.700.10">
    <property type="entry name" value="Glycoprotein, Type 4 Pilin"/>
    <property type="match status" value="1"/>
</dbReference>
<dbReference type="HOGENOM" id="CLU_1793212_0_0_0"/>
<dbReference type="GO" id="GO:0015627">
    <property type="term" value="C:type II protein secretion system complex"/>
    <property type="evidence" value="ECO:0007669"/>
    <property type="project" value="InterPro"/>
</dbReference>
<keyword evidence="8" id="KW-1185">Reference proteome</keyword>
<dbReference type="NCBIfam" id="TIGR02532">
    <property type="entry name" value="IV_pilin_GFxxxE"/>
    <property type="match status" value="1"/>
</dbReference>
<dbReference type="KEGG" id="caci:CLOAM1401"/>
<dbReference type="InterPro" id="IPR012902">
    <property type="entry name" value="N_methyl_site"/>
</dbReference>
<dbReference type="PROSITE" id="PS00409">
    <property type="entry name" value="PROKAR_NTER_METHYL"/>
    <property type="match status" value="1"/>
</dbReference>
<dbReference type="AlphaFoldDB" id="B0VJ52"/>
<evidence type="ECO:0000256" key="3">
    <source>
        <dbReference type="ARBA" id="ARBA00022692"/>
    </source>
</evidence>
<comment type="subcellular location">
    <subcellularLocation>
        <location evidence="1">Membrane</location>
        <topology evidence="1">Single-pass membrane protein</topology>
    </subcellularLocation>
</comment>
<evidence type="ECO:0000256" key="5">
    <source>
        <dbReference type="ARBA" id="ARBA00023136"/>
    </source>
</evidence>
<dbReference type="RefSeq" id="WP_015425111.1">
    <property type="nucleotide sequence ID" value="NC_020449.1"/>
</dbReference>
<keyword evidence="3 6" id="KW-0812">Transmembrane</keyword>
<evidence type="ECO:0000256" key="2">
    <source>
        <dbReference type="ARBA" id="ARBA00022481"/>
    </source>
</evidence>
<sequence length="145" mass="16205">MLRKLKNQKGFTLIEILVVVIIVAILAALAVPRYLRYVEKSRSTEAQTAINTIRKTYDIYMQTNGTTEGFSMEQALKEASLGESTVKNWKFEVVGNPPKKFIATSTQDFAGGEGKQVWYDVTDAKFHGYGVDTWTNPETGGMETD</sequence>
<dbReference type="STRING" id="459349.CLOAM1401"/>
<keyword evidence="5 6" id="KW-0472">Membrane</keyword>
<keyword evidence="4 6" id="KW-1133">Transmembrane helix</keyword>
<dbReference type="PANTHER" id="PTHR30093">
    <property type="entry name" value="GENERAL SECRETION PATHWAY PROTEIN G"/>
    <property type="match status" value="1"/>
</dbReference>
<reference evidence="7 8" key="1">
    <citation type="journal article" date="2008" name="J. Bacteriol.">
        <title>'Candidatus Cloacamonas acidaminovorans': genome sequence reconstruction provides a first glimpse of a new bacterial division.</title>
        <authorList>
            <person name="Pelletier E."/>
            <person name="Kreimeyer A."/>
            <person name="Bocs S."/>
            <person name="Rouy Z."/>
            <person name="Gyapay G."/>
            <person name="Chouari R."/>
            <person name="Riviere D."/>
            <person name="Ganesan A."/>
            <person name="Daegelen P."/>
            <person name="Sghir A."/>
            <person name="Cohen G.N."/>
            <person name="Medigue C."/>
            <person name="Weissenbach J."/>
            <person name="Le Paslier D."/>
        </authorList>
    </citation>
    <scope>NUCLEOTIDE SEQUENCE [LARGE SCALE GENOMIC DNA]</scope>
    <source>
        <strain evidence="8">Evry</strain>
    </source>
</reference>
<evidence type="ECO:0000256" key="6">
    <source>
        <dbReference type="SAM" id="Phobius"/>
    </source>
</evidence>
<keyword evidence="2" id="KW-0488">Methylation</keyword>
<evidence type="ECO:0000256" key="1">
    <source>
        <dbReference type="ARBA" id="ARBA00004167"/>
    </source>
</evidence>
<protein>
    <submittedName>
        <fullName evidence="7">Pilus biogenesis protein tapA</fullName>
    </submittedName>
</protein>
<name>B0VJ52_CLOAI</name>
<organism evidence="7 8">
    <name type="scientific">Cloacimonas acidaminovorans (strain Evry)</name>
    <dbReference type="NCBI Taxonomy" id="459349"/>
    <lineage>
        <taxon>Bacteria</taxon>
        <taxon>Pseudomonadati</taxon>
        <taxon>Candidatus Cloacimonadota</taxon>
        <taxon>Candidatus Cloacimonadia</taxon>
        <taxon>Candidatus Cloacimonadales</taxon>
        <taxon>Candidatus Cloacimonadaceae</taxon>
        <taxon>Candidatus Cloacimonas</taxon>
    </lineage>
</organism>
<gene>
    <name evidence="7" type="ordered locus">CLOAM1401</name>
</gene>
<dbReference type="EMBL" id="CU466930">
    <property type="protein sequence ID" value="CAO81253.1"/>
    <property type="molecule type" value="Genomic_DNA"/>
</dbReference>
<dbReference type="GO" id="GO:0016020">
    <property type="term" value="C:membrane"/>
    <property type="evidence" value="ECO:0007669"/>
    <property type="project" value="UniProtKB-SubCell"/>
</dbReference>
<dbReference type="PRINTS" id="PR00813">
    <property type="entry name" value="BCTERIALGSPG"/>
</dbReference>
<accession>B0VJ52</accession>
<dbReference type="GO" id="GO:0015628">
    <property type="term" value="P:protein secretion by the type II secretion system"/>
    <property type="evidence" value="ECO:0007669"/>
    <property type="project" value="InterPro"/>
</dbReference>
<evidence type="ECO:0000313" key="8">
    <source>
        <dbReference type="Proteomes" id="UP000002019"/>
    </source>
</evidence>
<dbReference type="InterPro" id="IPR045584">
    <property type="entry name" value="Pilin-like"/>
</dbReference>
<dbReference type="InterPro" id="IPR000983">
    <property type="entry name" value="Bac_GSPG_pilin"/>
</dbReference>
<evidence type="ECO:0000313" key="7">
    <source>
        <dbReference type="EMBL" id="CAO81253.1"/>
    </source>
</evidence>
<dbReference type="Proteomes" id="UP000002019">
    <property type="component" value="Chromosome"/>
</dbReference>